<dbReference type="EMBL" id="KQ418644">
    <property type="protein sequence ID" value="KOF86440.1"/>
    <property type="molecule type" value="Genomic_DNA"/>
</dbReference>
<evidence type="ECO:0000256" key="1">
    <source>
        <dbReference type="SAM" id="Phobius"/>
    </source>
</evidence>
<proteinExistence type="predicted"/>
<evidence type="ECO:0000313" key="2">
    <source>
        <dbReference type="EMBL" id="KOF86440.1"/>
    </source>
</evidence>
<accession>A0A0L8HCE6</accession>
<reference evidence="2" key="1">
    <citation type="submission" date="2015-07" db="EMBL/GenBank/DDBJ databases">
        <title>MeaNS - Measles Nucleotide Surveillance Program.</title>
        <authorList>
            <person name="Tran T."/>
            <person name="Druce J."/>
        </authorList>
    </citation>
    <scope>NUCLEOTIDE SEQUENCE</scope>
    <source>
        <strain evidence="2">UCB-OBI-ISO-001</strain>
        <tissue evidence="2">Gonad</tissue>
    </source>
</reference>
<dbReference type="AlphaFoldDB" id="A0A0L8HCE6"/>
<keyword evidence="1" id="KW-1133">Transmembrane helix</keyword>
<protein>
    <submittedName>
        <fullName evidence="2">Uncharacterized protein</fullName>
    </submittedName>
</protein>
<gene>
    <name evidence="2" type="ORF">OCBIM_22018596mg</name>
</gene>
<keyword evidence="1" id="KW-0472">Membrane</keyword>
<name>A0A0L8HCE6_OCTBM</name>
<keyword evidence="1" id="KW-0812">Transmembrane</keyword>
<feature type="transmembrane region" description="Helical" evidence="1">
    <location>
        <begin position="69"/>
        <end position="91"/>
    </location>
</feature>
<sequence length="99" mass="11657">MLFLLSHQIHYFVKQSKLYAYHPLITVNVMLHTLHAVESQAIIHDATFKHIVIQTFQILQLQLRVLTEIFILHLLQSTVTQSAIFFLGFFADKHFKPQR</sequence>
<organism evidence="2">
    <name type="scientific">Octopus bimaculoides</name>
    <name type="common">California two-spotted octopus</name>
    <dbReference type="NCBI Taxonomy" id="37653"/>
    <lineage>
        <taxon>Eukaryota</taxon>
        <taxon>Metazoa</taxon>
        <taxon>Spiralia</taxon>
        <taxon>Lophotrochozoa</taxon>
        <taxon>Mollusca</taxon>
        <taxon>Cephalopoda</taxon>
        <taxon>Coleoidea</taxon>
        <taxon>Octopodiformes</taxon>
        <taxon>Octopoda</taxon>
        <taxon>Incirrata</taxon>
        <taxon>Octopodidae</taxon>
        <taxon>Octopus</taxon>
    </lineage>
</organism>